<evidence type="ECO:0000313" key="1">
    <source>
        <dbReference type="EMBL" id="TLD99318.1"/>
    </source>
</evidence>
<reference evidence="1 2" key="1">
    <citation type="journal article" date="2014" name="Genome Announc.">
        <title>Draft genome sequences of eight enterohepatic helicobacter species isolated from both laboratory and wild rodents.</title>
        <authorList>
            <person name="Sheh A."/>
            <person name="Shen Z."/>
            <person name="Fox J.G."/>
        </authorList>
    </citation>
    <scope>NUCLEOTIDE SEQUENCE [LARGE SCALE GENOMIC DNA]</scope>
    <source>
        <strain evidence="1 2">ATCC 49310</strain>
    </source>
</reference>
<dbReference type="InterPro" id="IPR005358">
    <property type="entry name" value="Puta_zinc/iron-chelating_dom"/>
</dbReference>
<dbReference type="Pfam" id="PF03692">
    <property type="entry name" value="CxxCxxCC"/>
    <property type="match status" value="1"/>
</dbReference>
<dbReference type="Proteomes" id="UP000029861">
    <property type="component" value="Unassembled WGS sequence"/>
</dbReference>
<dbReference type="EMBL" id="JRPK02000003">
    <property type="protein sequence ID" value="TLD99318.1"/>
    <property type="molecule type" value="Genomic_DNA"/>
</dbReference>
<organism evidence="1 2">
    <name type="scientific">Helicobacter trogontum</name>
    <dbReference type="NCBI Taxonomy" id="50960"/>
    <lineage>
        <taxon>Bacteria</taxon>
        <taxon>Pseudomonadati</taxon>
        <taxon>Campylobacterota</taxon>
        <taxon>Epsilonproteobacteria</taxon>
        <taxon>Campylobacterales</taxon>
        <taxon>Helicobacteraceae</taxon>
        <taxon>Helicobacter</taxon>
    </lineage>
</organism>
<name>A0A4U8TIH6_9HELI</name>
<dbReference type="AlphaFoldDB" id="A0A4U8TIH6"/>
<proteinExistence type="predicted"/>
<accession>A0A4U8TIH6</accession>
<sequence length="93" mass="10998">MSFLCTKCGACCRNIRGIKELESYDLGNGVCTHLDIQTNQCKIYANRPMICRVEAMYEKVFFRQYSKEEFYTLNIESCKILQEKENVDKVFRF</sequence>
<evidence type="ECO:0000313" key="2">
    <source>
        <dbReference type="Proteomes" id="UP000029861"/>
    </source>
</evidence>
<protein>
    <submittedName>
        <fullName evidence="1">YkgJ family cysteine cluster protein</fullName>
    </submittedName>
</protein>
<gene>
    <name evidence="1" type="ORF">LS80_001350</name>
</gene>
<comment type="caution">
    <text evidence="1">The sequence shown here is derived from an EMBL/GenBank/DDBJ whole genome shotgun (WGS) entry which is preliminary data.</text>
</comment>
<dbReference type="RefSeq" id="WP_034322296.1">
    <property type="nucleotide sequence ID" value="NZ_FZNF01000010.1"/>
</dbReference>